<feature type="region of interest" description="Disordered" evidence="1">
    <location>
        <begin position="125"/>
        <end position="151"/>
    </location>
</feature>
<evidence type="ECO:0000256" key="1">
    <source>
        <dbReference type="SAM" id="MobiDB-lite"/>
    </source>
</evidence>
<accession>A0AAV1UDC8</accession>
<dbReference type="EMBL" id="CAKLBY020000189">
    <property type="protein sequence ID" value="CAK7932231.1"/>
    <property type="molecule type" value="Genomic_DNA"/>
</dbReference>
<comment type="caution">
    <text evidence="2">The sequence shown here is derived from an EMBL/GenBank/DDBJ whole genome shotgun (WGS) entry which is preliminary data.</text>
</comment>
<dbReference type="Proteomes" id="UP001162060">
    <property type="component" value="Unassembled WGS sequence"/>
</dbReference>
<evidence type="ECO:0000313" key="2">
    <source>
        <dbReference type="EMBL" id="CAK7932231.1"/>
    </source>
</evidence>
<gene>
    <name evidence="2" type="ORF">PM001_LOCUS17381</name>
</gene>
<protein>
    <submittedName>
        <fullName evidence="2">Uncharacterized protein</fullName>
    </submittedName>
</protein>
<sequence length="190" mass="20710">MVAFSEVRDGAEMLVLDYIVHHASPELMNMMRFKYEPKRFDYPRHADDLANFAQFIEHGSSAIGREVVSAHVEGEPNGAITFYLCRLPGHIAAGCRARVVHNDETLAEGNGVSIILALTEKRSATRKKRNKKKKDSRGKNAAASTARDGERVMDDSCGFVLATSDGARSTDGMRGFVLAATDSSGADQGY</sequence>
<name>A0AAV1UDC8_9STRA</name>
<dbReference type="AlphaFoldDB" id="A0AAV1UDC8"/>
<organism evidence="2 3">
    <name type="scientific">Peronospora matthiolae</name>
    <dbReference type="NCBI Taxonomy" id="2874970"/>
    <lineage>
        <taxon>Eukaryota</taxon>
        <taxon>Sar</taxon>
        <taxon>Stramenopiles</taxon>
        <taxon>Oomycota</taxon>
        <taxon>Peronosporomycetes</taxon>
        <taxon>Peronosporales</taxon>
        <taxon>Peronosporaceae</taxon>
        <taxon>Peronospora</taxon>
    </lineage>
</organism>
<proteinExistence type="predicted"/>
<evidence type="ECO:0000313" key="3">
    <source>
        <dbReference type="Proteomes" id="UP001162060"/>
    </source>
</evidence>
<feature type="compositionally biased region" description="Basic residues" evidence="1">
    <location>
        <begin position="125"/>
        <end position="136"/>
    </location>
</feature>
<reference evidence="2" key="1">
    <citation type="submission" date="2024-01" db="EMBL/GenBank/DDBJ databases">
        <authorList>
            <person name="Webb A."/>
        </authorList>
    </citation>
    <scope>NUCLEOTIDE SEQUENCE</scope>
    <source>
        <strain evidence="2">Pm1</strain>
    </source>
</reference>